<evidence type="ECO:0000256" key="5">
    <source>
        <dbReference type="RuleBase" id="RU003523"/>
    </source>
</evidence>
<dbReference type="InterPro" id="IPR013785">
    <property type="entry name" value="Aldolase_TIM"/>
</dbReference>
<accession>A0A235B7C9</accession>
<dbReference type="NCBIfam" id="NF004283">
    <property type="entry name" value="PRK05692.1"/>
    <property type="match status" value="1"/>
</dbReference>
<dbReference type="PANTHER" id="PTHR42738:SF7">
    <property type="entry name" value="HYDROXYMETHYLGLUTARYL-COA LYASE"/>
    <property type="match status" value="1"/>
</dbReference>
<dbReference type="AlphaFoldDB" id="A0A235B7C9"/>
<dbReference type="InterPro" id="IPR043594">
    <property type="entry name" value="HMGL"/>
</dbReference>
<comment type="similarity">
    <text evidence="1">Belongs to the HMG-CoA lyase family.</text>
</comment>
<dbReference type="Pfam" id="PF00682">
    <property type="entry name" value="HMGL-like"/>
    <property type="match status" value="1"/>
</dbReference>
<dbReference type="GO" id="GO:0006552">
    <property type="term" value="P:L-leucine catabolic process"/>
    <property type="evidence" value="ECO:0007669"/>
    <property type="project" value="TreeGrafter"/>
</dbReference>
<proteinExistence type="inferred from homology"/>
<dbReference type="OrthoDB" id="9784013at2"/>
<keyword evidence="2 5" id="KW-0808">Transferase</keyword>
<keyword evidence="8" id="KW-1185">Reference proteome</keyword>
<keyword evidence="4 7" id="KW-0456">Lyase</keyword>
<dbReference type="SUPFAM" id="SSF51569">
    <property type="entry name" value="Aldolase"/>
    <property type="match status" value="1"/>
</dbReference>
<comment type="similarity">
    <text evidence="5">Belongs to the alpha-IPM synthase/homocitrate synthase family.</text>
</comment>
<dbReference type="Gene3D" id="3.20.20.70">
    <property type="entry name" value="Aldolase class I"/>
    <property type="match status" value="1"/>
</dbReference>
<dbReference type="GO" id="GO:0046872">
    <property type="term" value="F:metal ion binding"/>
    <property type="evidence" value="ECO:0007669"/>
    <property type="project" value="UniProtKB-KW"/>
</dbReference>
<evidence type="ECO:0000256" key="1">
    <source>
        <dbReference type="ARBA" id="ARBA00009405"/>
    </source>
</evidence>
<evidence type="ECO:0000256" key="2">
    <source>
        <dbReference type="ARBA" id="ARBA00022679"/>
    </source>
</evidence>
<dbReference type="EMBL" id="NOWF01000005">
    <property type="protein sequence ID" value="OYD07879.1"/>
    <property type="molecule type" value="Genomic_DNA"/>
</dbReference>
<dbReference type="FunFam" id="3.20.20.70:FF:000071">
    <property type="entry name" value="Hydroxymethylglutaryl-CoA lyase"/>
    <property type="match status" value="1"/>
</dbReference>
<evidence type="ECO:0000256" key="3">
    <source>
        <dbReference type="ARBA" id="ARBA00022723"/>
    </source>
</evidence>
<feature type="domain" description="Pyruvate carboxyltransferase" evidence="6">
    <location>
        <begin position="11"/>
        <end position="278"/>
    </location>
</feature>
<evidence type="ECO:0000256" key="4">
    <source>
        <dbReference type="ARBA" id="ARBA00023239"/>
    </source>
</evidence>
<dbReference type="GO" id="GO:0046912">
    <property type="term" value="F:acyltransferase activity, acyl groups converted into alkyl on transfer"/>
    <property type="evidence" value="ECO:0007669"/>
    <property type="project" value="InterPro"/>
</dbReference>
<dbReference type="InterPro" id="IPR000891">
    <property type="entry name" value="PYR_CT"/>
</dbReference>
<evidence type="ECO:0000313" key="8">
    <source>
        <dbReference type="Proteomes" id="UP000215459"/>
    </source>
</evidence>
<reference evidence="7 8" key="1">
    <citation type="submission" date="2017-07" db="EMBL/GenBank/DDBJ databases">
        <title>The genome sequence of Paludifilum halophilum highlights mechanisms for microbial adaptation to high salt environemnts.</title>
        <authorList>
            <person name="Belbahri L."/>
        </authorList>
    </citation>
    <scope>NUCLEOTIDE SEQUENCE [LARGE SCALE GENOMIC DNA]</scope>
    <source>
        <strain evidence="7 8">DSM 102817</strain>
    </source>
</reference>
<dbReference type="PANTHER" id="PTHR42738">
    <property type="entry name" value="HYDROXYMETHYLGLUTARYL-COA LYASE"/>
    <property type="match status" value="1"/>
</dbReference>
<evidence type="ECO:0000259" key="6">
    <source>
        <dbReference type="PROSITE" id="PS50991"/>
    </source>
</evidence>
<dbReference type="Proteomes" id="UP000215459">
    <property type="component" value="Unassembled WGS sequence"/>
</dbReference>
<dbReference type="GO" id="GO:0046951">
    <property type="term" value="P:ketone body biosynthetic process"/>
    <property type="evidence" value="ECO:0007669"/>
    <property type="project" value="TreeGrafter"/>
</dbReference>
<keyword evidence="3" id="KW-0479">Metal-binding</keyword>
<protein>
    <submittedName>
        <fullName evidence="7">Hydroxymethylglutaryl-CoA lyase</fullName>
    </submittedName>
</protein>
<comment type="caution">
    <text evidence="7">The sequence shown here is derived from an EMBL/GenBank/DDBJ whole genome shotgun (WGS) entry which is preliminary data.</text>
</comment>
<sequence length="313" mass="34089">MGKGAPTLTEIKLVEVGLRDGLQNEDKILSTSVKKKAAEMLIRAGLKELEVTSFVHPRWVPQLSDARELAESLPQEEEVCYRALIPNRKGLERALDTPVQEFAVFLSASETHNRKNINKSIEETFPVLEEVTDLAASRGKRVRGYVSTVFGCPYEGEVPLENTAAICERLFEMGVYEISLGDTIGVATPREVKEKLKALTGWFSADRLAGHFHDTRGTALVNAYVCLEQGVTTLDCAFGGLGGCPYAPGASGNAATEDLVYMLEGMGVRTGVNLEALCEVSRMIQTELDKPLPSKVLQSEIAVAEKKKGENAD</sequence>
<dbReference type="PROSITE" id="PS50991">
    <property type="entry name" value="PYR_CT"/>
    <property type="match status" value="1"/>
</dbReference>
<organism evidence="7 8">
    <name type="scientific">Paludifilum halophilum</name>
    <dbReference type="NCBI Taxonomy" id="1642702"/>
    <lineage>
        <taxon>Bacteria</taxon>
        <taxon>Bacillati</taxon>
        <taxon>Bacillota</taxon>
        <taxon>Bacilli</taxon>
        <taxon>Bacillales</taxon>
        <taxon>Thermoactinomycetaceae</taxon>
        <taxon>Paludifilum</taxon>
    </lineage>
</organism>
<dbReference type="InterPro" id="IPR002034">
    <property type="entry name" value="AIPM/Hcit_synth_CS"/>
</dbReference>
<dbReference type="CDD" id="cd07938">
    <property type="entry name" value="DRE_TIM_HMGL"/>
    <property type="match status" value="1"/>
</dbReference>
<dbReference type="PROSITE" id="PS00815">
    <property type="entry name" value="AIPM_HOMOCIT_SYNTH_1"/>
    <property type="match status" value="1"/>
</dbReference>
<gene>
    <name evidence="7" type="ORF">CHM34_10345</name>
</gene>
<dbReference type="GO" id="GO:0004419">
    <property type="term" value="F:hydroxymethylglutaryl-CoA lyase activity"/>
    <property type="evidence" value="ECO:0007669"/>
    <property type="project" value="TreeGrafter"/>
</dbReference>
<evidence type="ECO:0000313" key="7">
    <source>
        <dbReference type="EMBL" id="OYD07879.1"/>
    </source>
</evidence>
<name>A0A235B7C9_9BACL</name>